<sequence length="176" mass="19491">MDAHADRDFGDPTPATMHTAITTITEVVSAVSSFIFNFLTSFLAIVYFLALWILNVILAITFSAQLAFYHGFNLTLLPRYLDLVPPGVLMALGAIVLLFPVALFTSRLMPFGEHSDGERTRKALEGFRMLMVMLPVLLGALAMNLALAFVIVQSELVDDKSRLGKARRVWEVISED</sequence>
<dbReference type="Proteomes" id="UP001296104">
    <property type="component" value="Unassembled WGS sequence"/>
</dbReference>
<organism evidence="2 3">
    <name type="scientific">Lecanosticta acicola</name>
    <dbReference type="NCBI Taxonomy" id="111012"/>
    <lineage>
        <taxon>Eukaryota</taxon>
        <taxon>Fungi</taxon>
        <taxon>Dikarya</taxon>
        <taxon>Ascomycota</taxon>
        <taxon>Pezizomycotina</taxon>
        <taxon>Dothideomycetes</taxon>
        <taxon>Dothideomycetidae</taxon>
        <taxon>Mycosphaerellales</taxon>
        <taxon>Mycosphaerellaceae</taxon>
        <taxon>Lecanosticta</taxon>
    </lineage>
</organism>
<feature type="transmembrane region" description="Helical" evidence="1">
    <location>
        <begin position="46"/>
        <end position="68"/>
    </location>
</feature>
<feature type="transmembrane region" description="Helical" evidence="1">
    <location>
        <begin position="88"/>
        <end position="109"/>
    </location>
</feature>
<keyword evidence="1" id="KW-1133">Transmembrane helix</keyword>
<name>A0AAI9EAX9_9PEZI</name>
<feature type="transmembrane region" description="Helical" evidence="1">
    <location>
        <begin position="20"/>
        <end position="39"/>
    </location>
</feature>
<keyword evidence="3" id="KW-1185">Reference proteome</keyword>
<dbReference type="AlphaFoldDB" id="A0AAI9EAX9"/>
<accession>A0AAI9EAX9</accession>
<evidence type="ECO:0000313" key="2">
    <source>
        <dbReference type="EMBL" id="CAK4016512.1"/>
    </source>
</evidence>
<evidence type="ECO:0000313" key="3">
    <source>
        <dbReference type="Proteomes" id="UP001296104"/>
    </source>
</evidence>
<keyword evidence="1" id="KW-0812">Transmembrane</keyword>
<protein>
    <submittedName>
        <fullName evidence="2">Uncharacterized protein</fullName>
    </submittedName>
</protein>
<dbReference type="EMBL" id="CAVMBE010000026">
    <property type="protein sequence ID" value="CAK4016512.1"/>
    <property type="molecule type" value="Genomic_DNA"/>
</dbReference>
<feature type="transmembrane region" description="Helical" evidence="1">
    <location>
        <begin position="130"/>
        <end position="152"/>
    </location>
</feature>
<comment type="caution">
    <text evidence="2">The sequence shown here is derived from an EMBL/GenBank/DDBJ whole genome shotgun (WGS) entry which is preliminary data.</text>
</comment>
<evidence type="ECO:0000256" key="1">
    <source>
        <dbReference type="SAM" id="Phobius"/>
    </source>
</evidence>
<reference evidence="2" key="1">
    <citation type="submission" date="2023-11" db="EMBL/GenBank/DDBJ databases">
        <authorList>
            <person name="Alioto T."/>
            <person name="Alioto T."/>
            <person name="Gomez Garrido J."/>
        </authorList>
    </citation>
    <scope>NUCLEOTIDE SEQUENCE</scope>
</reference>
<gene>
    <name evidence="2" type="ORF">LECACI_7A004597</name>
</gene>
<keyword evidence="1" id="KW-0472">Membrane</keyword>
<proteinExistence type="predicted"/>